<dbReference type="SUPFAM" id="SSF48013">
    <property type="entry name" value="NusB-like"/>
    <property type="match status" value="1"/>
</dbReference>
<name>A0A5M8P2M3_9BACT</name>
<gene>
    <name evidence="7" type="ORF">EZS26_001222</name>
</gene>
<comment type="caution">
    <text evidence="7">The sequence shown here is derived from an EMBL/GenBank/DDBJ whole genome shotgun (WGS) entry which is preliminary data.</text>
</comment>
<sequence length="308" mass="36355">MINRILTRIKILQTVYAHCQKDNSSINNAENELVHSLQKSYDLYHYLLLLIGMLTDMEQKKIDALQYKFLLTEEDRNPNIRFINNRFAEQLRTNETLEKFVHQNGFLWDDDDTGFIRNLLNEILKSDIYAEYLQSPDTYESDREFWYRAFKTIILNSEELEDILEEKNIYWDGDLDIIGTFSLKTIKQFREKSGTQQALLPMFHSDADRQFAISLLHKAILEQEENTQLITAQIKNWELERIALLDLYIMQIALTEIKNFPEIPVCISLNEYIDLARYYSTPKSATFINGILDKIVTELQNEGKLFKN</sequence>
<protein>
    <recommendedName>
        <fullName evidence="6">NusB/RsmB/TIM44 domain-containing protein</fullName>
    </recommendedName>
</protein>
<dbReference type="NCBIfam" id="TIGR01951">
    <property type="entry name" value="nusB"/>
    <property type="match status" value="1"/>
</dbReference>
<dbReference type="Pfam" id="PF01029">
    <property type="entry name" value="NusB"/>
    <property type="match status" value="1"/>
</dbReference>
<accession>A0A5M8P2M3</accession>
<keyword evidence="2" id="KW-0889">Transcription antitermination</keyword>
<organism evidence="7 8">
    <name type="scientific">Candidatus Ordinivivax streblomastigis</name>
    <dbReference type="NCBI Taxonomy" id="2540710"/>
    <lineage>
        <taxon>Bacteria</taxon>
        <taxon>Pseudomonadati</taxon>
        <taxon>Bacteroidota</taxon>
        <taxon>Bacteroidia</taxon>
        <taxon>Bacteroidales</taxon>
        <taxon>Candidatus Ordinivivax</taxon>
    </lineage>
</organism>
<evidence type="ECO:0000256" key="4">
    <source>
        <dbReference type="ARBA" id="ARBA00023015"/>
    </source>
</evidence>
<keyword evidence="5" id="KW-0804">Transcription</keyword>
<dbReference type="GO" id="GO:0006353">
    <property type="term" value="P:DNA-templated transcription termination"/>
    <property type="evidence" value="ECO:0007669"/>
    <property type="project" value="InterPro"/>
</dbReference>
<dbReference type="EMBL" id="SNRX01000006">
    <property type="protein sequence ID" value="KAA6302715.1"/>
    <property type="molecule type" value="Genomic_DNA"/>
</dbReference>
<dbReference type="InterPro" id="IPR006027">
    <property type="entry name" value="NusB_RsmB_TIM44"/>
</dbReference>
<dbReference type="GO" id="GO:0031564">
    <property type="term" value="P:transcription antitermination"/>
    <property type="evidence" value="ECO:0007669"/>
    <property type="project" value="UniProtKB-KW"/>
</dbReference>
<dbReference type="InterPro" id="IPR011605">
    <property type="entry name" value="NusB_fam"/>
</dbReference>
<dbReference type="GO" id="GO:0005829">
    <property type="term" value="C:cytosol"/>
    <property type="evidence" value="ECO:0007669"/>
    <property type="project" value="TreeGrafter"/>
</dbReference>
<evidence type="ECO:0000256" key="1">
    <source>
        <dbReference type="ARBA" id="ARBA00005952"/>
    </source>
</evidence>
<evidence type="ECO:0000256" key="2">
    <source>
        <dbReference type="ARBA" id="ARBA00022814"/>
    </source>
</evidence>
<evidence type="ECO:0000313" key="7">
    <source>
        <dbReference type="EMBL" id="KAA6302715.1"/>
    </source>
</evidence>
<dbReference type="PANTHER" id="PTHR11078:SF3">
    <property type="entry name" value="ANTITERMINATION NUSB DOMAIN-CONTAINING PROTEIN"/>
    <property type="match status" value="1"/>
</dbReference>
<proteinExistence type="inferred from homology"/>
<feature type="domain" description="NusB/RsmB/TIM44" evidence="6">
    <location>
        <begin position="204"/>
        <end position="296"/>
    </location>
</feature>
<evidence type="ECO:0000313" key="8">
    <source>
        <dbReference type="Proteomes" id="UP000324575"/>
    </source>
</evidence>
<evidence type="ECO:0000256" key="3">
    <source>
        <dbReference type="ARBA" id="ARBA00022884"/>
    </source>
</evidence>
<dbReference type="PANTHER" id="PTHR11078">
    <property type="entry name" value="N UTILIZATION SUBSTANCE PROTEIN B-RELATED"/>
    <property type="match status" value="1"/>
</dbReference>
<dbReference type="Proteomes" id="UP000324575">
    <property type="component" value="Unassembled WGS sequence"/>
</dbReference>
<keyword evidence="4" id="KW-0805">Transcription regulation</keyword>
<evidence type="ECO:0000256" key="5">
    <source>
        <dbReference type="ARBA" id="ARBA00023163"/>
    </source>
</evidence>
<reference evidence="7 8" key="1">
    <citation type="submission" date="2019-03" db="EMBL/GenBank/DDBJ databases">
        <title>Single cell metagenomics reveals metabolic interactions within the superorganism composed of flagellate Streblomastix strix and complex community of Bacteroidetes bacteria on its surface.</title>
        <authorList>
            <person name="Treitli S.C."/>
            <person name="Kolisko M."/>
            <person name="Husnik F."/>
            <person name="Keeling P."/>
            <person name="Hampl V."/>
        </authorList>
    </citation>
    <scope>NUCLEOTIDE SEQUENCE [LARGE SCALE GENOMIC DNA]</scope>
    <source>
        <strain evidence="7">St1</strain>
    </source>
</reference>
<comment type="similarity">
    <text evidence="1">Belongs to the NusB family.</text>
</comment>
<dbReference type="InterPro" id="IPR035926">
    <property type="entry name" value="NusB-like_sf"/>
</dbReference>
<dbReference type="AlphaFoldDB" id="A0A5M8P2M3"/>
<keyword evidence="3" id="KW-0694">RNA-binding</keyword>
<dbReference type="GO" id="GO:0003723">
    <property type="term" value="F:RNA binding"/>
    <property type="evidence" value="ECO:0007669"/>
    <property type="project" value="UniProtKB-KW"/>
</dbReference>
<dbReference type="Gene3D" id="1.10.940.10">
    <property type="entry name" value="NusB-like"/>
    <property type="match status" value="1"/>
</dbReference>
<evidence type="ECO:0000259" key="6">
    <source>
        <dbReference type="Pfam" id="PF01029"/>
    </source>
</evidence>